<dbReference type="Proteomes" id="UP000238823">
    <property type="component" value="Unassembled WGS sequence"/>
</dbReference>
<accession>A0A2S9Y0X6</accession>
<organism evidence="2 3">
    <name type="scientific">Enhygromyxa salina</name>
    <dbReference type="NCBI Taxonomy" id="215803"/>
    <lineage>
        <taxon>Bacteria</taxon>
        <taxon>Pseudomonadati</taxon>
        <taxon>Myxococcota</taxon>
        <taxon>Polyangia</taxon>
        <taxon>Nannocystales</taxon>
        <taxon>Nannocystaceae</taxon>
        <taxon>Enhygromyxa</taxon>
    </lineage>
</organism>
<reference evidence="2 3" key="1">
    <citation type="submission" date="2018-03" db="EMBL/GenBank/DDBJ databases">
        <title>Draft Genome Sequences of the Obligatory Marine Myxobacteria Enhygromyxa salina SWB007.</title>
        <authorList>
            <person name="Poehlein A."/>
            <person name="Moghaddam J.A."/>
            <person name="Harms H."/>
            <person name="Alanjari M."/>
            <person name="Koenig G.M."/>
            <person name="Daniel R."/>
            <person name="Schaeberle T.F."/>
        </authorList>
    </citation>
    <scope>NUCLEOTIDE SEQUENCE [LARGE SCALE GENOMIC DNA]</scope>
    <source>
        <strain evidence="2 3">SWB007</strain>
    </source>
</reference>
<keyword evidence="1" id="KW-0732">Signal</keyword>
<protein>
    <submittedName>
        <fullName evidence="2">Uncharacterized protein</fullName>
    </submittedName>
</protein>
<feature type="chain" id="PRO_5015491639" evidence="1">
    <location>
        <begin position="25"/>
        <end position="855"/>
    </location>
</feature>
<comment type="caution">
    <text evidence="2">The sequence shown here is derived from an EMBL/GenBank/DDBJ whole genome shotgun (WGS) entry which is preliminary data.</text>
</comment>
<gene>
    <name evidence="2" type="ORF">ENSA7_65730</name>
</gene>
<evidence type="ECO:0000256" key="1">
    <source>
        <dbReference type="SAM" id="SignalP"/>
    </source>
</evidence>
<evidence type="ECO:0000313" key="3">
    <source>
        <dbReference type="Proteomes" id="UP000238823"/>
    </source>
</evidence>
<feature type="signal peptide" evidence="1">
    <location>
        <begin position="1"/>
        <end position="24"/>
    </location>
</feature>
<sequence>MNIRRLVPLGCVLILSGLSAIVVGAPPKPVPTNDCPTPDAAKCVSEGYLESSCGRRHQSTCEPHVVAALKAHYNATAAPKLPMLGPNHHDLPGDLKQGKYFAYTPAKTLVKAQASLSKVYRKVADPIAGHVGMSTAALAPVDRLGKVSPSTAAAYHREPSWAANGNKVESCAEYAYERSHDVVRFIDAASACRGDRECVFDVAYLDSTPGIADRNLVDTSGRALPKLPLAKGTFVKNDLFALGDRLVRANGVTPLPPTPSILALEAALRDGLTWYQLGSCKGKTCNTRKFSDEWAWHEHLHQATNKLSQAEFEEYEARRAAFRALLEDWAAAVDGEHQVLMQAEVADVVLPFDMRANNPFERFELEHDLIERSNQHLQQVKKRFGTQILDMRLEDAVKQVVGAQSQAGSLAFGVFAAPAMGPSSSNTPTPAGGAKQPSANNNNTIAGACVRASGWGLEMNGAGKLSCRIGEFLRDEWARKQAGEKSCLDLGNPDCDWALPMFEAAILDGIPLLDRQLRDERTCMAWQDGATFPAASVAIVENRLEANEAAFAETWPLVKPFDQGTNSSGRKFGKDWGGGDYIGDKDWFAAGYHYDLGWNVTPLAKNGQGSICKVGGSIHANTGFDAWIVGAKVEVVDGAVRAESNIGTGGQVRYNAHLEMFDQSLFSTANEPDDWKVAQSFSTKPSAGFGISLPVPAPRFDIYVGVPISGQLWGELLFGSALTMSGEAGASCEGGPKFGIRATYMPLFAAYGLGQVGVGVAGVVSAGVRASLTLVMVGVPLEVGMQVKTKQGKQVLSFDSQVSLLLSTLAGRVSLYIEFLMFDEEWELFRWDGFGPLKADLMPRLGVEVPLSGMK</sequence>
<proteinExistence type="predicted"/>
<dbReference type="AlphaFoldDB" id="A0A2S9Y0X6"/>
<name>A0A2S9Y0X6_9BACT</name>
<evidence type="ECO:0000313" key="2">
    <source>
        <dbReference type="EMBL" id="PRP98630.1"/>
    </source>
</evidence>
<dbReference type="EMBL" id="PVNL01000124">
    <property type="protein sequence ID" value="PRP98630.1"/>
    <property type="molecule type" value="Genomic_DNA"/>
</dbReference>